<dbReference type="STRING" id="428406.Rpic12D_2285"/>
<accession>C6BBV3</accession>
<dbReference type="KEGG" id="rpf:Rpic12D_2285"/>
<keyword evidence="1" id="KW-0472">Membrane</keyword>
<sequence length="53" mass="6186">MTYEETRIVVVLFGFVAILAIFAGVAVWATRGSDEIETFMDELEEERAQRRRY</sequence>
<dbReference type="EMBL" id="CP001644">
    <property type="protein sequence ID" value="ACS63559.1"/>
    <property type="molecule type" value="Genomic_DNA"/>
</dbReference>
<keyword evidence="1" id="KW-0812">Transmembrane</keyword>
<gene>
    <name evidence="2" type="ordered locus">Rpic12D_2285</name>
</gene>
<feature type="transmembrane region" description="Helical" evidence="1">
    <location>
        <begin position="6"/>
        <end position="30"/>
    </location>
</feature>
<dbReference type="HOGENOM" id="CLU_3065366_0_0_4"/>
<organism evidence="2">
    <name type="scientific">Ralstonia pickettii (strain 12D)</name>
    <dbReference type="NCBI Taxonomy" id="428406"/>
    <lineage>
        <taxon>Bacteria</taxon>
        <taxon>Pseudomonadati</taxon>
        <taxon>Pseudomonadota</taxon>
        <taxon>Betaproteobacteria</taxon>
        <taxon>Burkholderiales</taxon>
        <taxon>Burkholderiaceae</taxon>
        <taxon>Ralstonia</taxon>
    </lineage>
</organism>
<keyword evidence="1" id="KW-1133">Transmembrane helix</keyword>
<reference evidence="2" key="1">
    <citation type="submission" date="2009-06" db="EMBL/GenBank/DDBJ databases">
        <title>Complete sequence chromosome 1 of Ralstonia pickettii 12D.</title>
        <authorList>
            <consortium name="US DOE Joint Genome Institute"/>
            <person name="Lucas S."/>
            <person name="Copeland A."/>
            <person name="Lapidus A."/>
            <person name="Glavina del Rio T."/>
            <person name="Dalin E."/>
            <person name="Tice H."/>
            <person name="Bruce D."/>
            <person name="Goodwin L."/>
            <person name="Pitluck S."/>
            <person name="Sims D."/>
            <person name="Meincke L."/>
            <person name="Brettin T."/>
            <person name="Detter J.C."/>
            <person name="Han C."/>
            <person name="Larimer F."/>
            <person name="Land M."/>
            <person name="Hauser L."/>
            <person name="Kyrpides N."/>
            <person name="Ovchinnikova G."/>
            <person name="Marsh T."/>
            <person name="Richardson P."/>
        </authorList>
    </citation>
    <scope>NUCLEOTIDE SEQUENCE [LARGE SCALE GENOMIC DNA]</scope>
    <source>
        <strain evidence="2">12D</strain>
    </source>
</reference>
<evidence type="ECO:0008006" key="3">
    <source>
        <dbReference type="Google" id="ProtNLM"/>
    </source>
</evidence>
<protein>
    <recommendedName>
        <fullName evidence="3">Transmembrane protein</fullName>
    </recommendedName>
</protein>
<dbReference type="AlphaFoldDB" id="C6BBV3"/>
<proteinExistence type="predicted"/>
<evidence type="ECO:0000313" key="2">
    <source>
        <dbReference type="EMBL" id="ACS63559.1"/>
    </source>
</evidence>
<evidence type="ECO:0000256" key="1">
    <source>
        <dbReference type="SAM" id="Phobius"/>
    </source>
</evidence>
<name>C6BBV3_RALP1</name>